<evidence type="ECO:0000313" key="2">
    <source>
        <dbReference type="EMBL" id="EOH91703.1"/>
    </source>
</evidence>
<dbReference type="EMBL" id="AJAQ01000033">
    <property type="protein sequence ID" value="EOH91703.1"/>
    <property type="molecule type" value="Genomic_DNA"/>
</dbReference>
<dbReference type="Pfam" id="PF00359">
    <property type="entry name" value="PTS_EIIA_2"/>
    <property type="match status" value="1"/>
</dbReference>
<comment type="caution">
    <text evidence="2">The sequence shown here is derived from an EMBL/GenBank/DDBJ whole genome shotgun (WGS) entry which is preliminary data.</text>
</comment>
<dbReference type="InterPro" id="IPR002178">
    <property type="entry name" value="PTS_EIIA_type-2_dom"/>
</dbReference>
<dbReference type="Gene3D" id="3.40.930.10">
    <property type="entry name" value="Mannitol-specific EII, Chain A"/>
    <property type="match status" value="1"/>
</dbReference>
<dbReference type="PANTHER" id="PTHR47738">
    <property type="entry name" value="PTS SYSTEM FRUCTOSE-LIKE EIIA COMPONENT-RELATED"/>
    <property type="match status" value="1"/>
</dbReference>
<evidence type="ECO:0000259" key="1">
    <source>
        <dbReference type="PROSITE" id="PS51094"/>
    </source>
</evidence>
<feature type="domain" description="PTS EIIA type-2" evidence="1">
    <location>
        <begin position="7"/>
        <end position="154"/>
    </location>
</feature>
<sequence>MSNSQLLAFDRELVKLDEYYESQEELFNKIAAWLHDKELVHENYSEALKKRELEFPTGLHTKLYDVAIPHADPIHVKKPFIAFVRPANEIVFNEMATKKAEVKPKIILFLGLMKSEEQLSVLQKLMKLFSSEEFMTGCLQSVEDEKVFELLESAF</sequence>
<proteinExistence type="predicted"/>
<dbReference type="STRING" id="160454.RV10_GL001466"/>
<dbReference type="PATRIC" id="fig|1158607.3.peg.2986"/>
<accession>R2Q8V0</accession>
<dbReference type="eggNOG" id="COG1762">
    <property type="taxonomic scope" value="Bacteria"/>
</dbReference>
<dbReference type="RefSeq" id="WP_010757987.1">
    <property type="nucleotide sequence ID" value="NZ_ASWD01000001.1"/>
</dbReference>
<dbReference type="PROSITE" id="PS51094">
    <property type="entry name" value="PTS_EIIA_TYPE_2"/>
    <property type="match status" value="1"/>
</dbReference>
<reference evidence="2 3" key="1">
    <citation type="submission" date="2013-02" db="EMBL/GenBank/DDBJ databases">
        <title>The Genome Sequence of Enterococcus pallens BAA-351.</title>
        <authorList>
            <consortium name="The Broad Institute Genome Sequencing Platform"/>
            <consortium name="The Broad Institute Genome Sequencing Center for Infectious Disease"/>
            <person name="Earl A.M."/>
            <person name="Gilmore M.S."/>
            <person name="Lebreton F."/>
            <person name="Walker B."/>
            <person name="Young S.K."/>
            <person name="Zeng Q."/>
            <person name="Gargeya S."/>
            <person name="Fitzgerald M."/>
            <person name="Haas B."/>
            <person name="Abouelleil A."/>
            <person name="Alvarado L."/>
            <person name="Arachchi H.M."/>
            <person name="Berlin A.M."/>
            <person name="Chapman S.B."/>
            <person name="Dewar J."/>
            <person name="Goldberg J."/>
            <person name="Griggs A."/>
            <person name="Gujja S."/>
            <person name="Hansen M."/>
            <person name="Howarth C."/>
            <person name="Imamovic A."/>
            <person name="Larimer J."/>
            <person name="McCowan C."/>
            <person name="Murphy C."/>
            <person name="Neiman D."/>
            <person name="Pearson M."/>
            <person name="Priest M."/>
            <person name="Roberts A."/>
            <person name="Saif S."/>
            <person name="Shea T."/>
            <person name="Sisk P."/>
            <person name="Sykes S."/>
            <person name="Wortman J."/>
            <person name="Nusbaum C."/>
            <person name="Birren B."/>
        </authorList>
    </citation>
    <scope>NUCLEOTIDE SEQUENCE [LARGE SCALE GENOMIC DNA]</scope>
    <source>
        <strain evidence="2 3">ATCC BAA-351</strain>
    </source>
</reference>
<dbReference type="InterPro" id="IPR051541">
    <property type="entry name" value="PTS_SugarTrans_NitroReg"/>
</dbReference>
<dbReference type="CDD" id="cd00211">
    <property type="entry name" value="PTS_IIA_fru"/>
    <property type="match status" value="1"/>
</dbReference>
<dbReference type="PANTHER" id="PTHR47738:SF3">
    <property type="entry name" value="PHOSPHOTRANSFERASE SYSTEM MANNITOL_FRUCTOSE-SPECIFIC IIA DOMAIN CONTAINING PROTEIN"/>
    <property type="match status" value="1"/>
</dbReference>
<organism evidence="2 3">
    <name type="scientific">Enterococcus pallens ATCC BAA-351</name>
    <dbReference type="NCBI Taxonomy" id="1158607"/>
    <lineage>
        <taxon>Bacteria</taxon>
        <taxon>Bacillati</taxon>
        <taxon>Bacillota</taxon>
        <taxon>Bacilli</taxon>
        <taxon>Lactobacillales</taxon>
        <taxon>Enterococcaceae</taxon>
        <taxon>Enterococcus</taxon>
    </lineage>
</organism>
<protein>
    <recommendedName>
        <fullName evidence="1">PTS EIIA type-2 domain-containing protein</fullName>
    </recommendedName>
</protein>
<evidence type="ECO:0000313" key="3">
    <source>
        <dbReference type="Proteomes" id="UP000013782"/>
    </source>
</evidence>
<dbReference type="SUPFAM" id="SSF55804">
    <property type="entry name" value="Phoshotransferase/anion transport protein"/>
    <property type="match status" value="1"/>
</dbReference>
<keyword evidence="3" id="KW-1185">Reference proteome</keyword>
<dbReference type="Proteomes" id="UP000013782">
    <property type="component" value="Unassembled WGS sequence"/>
</dbReference>
<dbReference type="HOGENOM" id="CLU_072531_6_0_9"/>
<dbReference type="AlphaFoldDB" id="R2Q8V0"/>
<dbReference type="InterPro" id="IPR016152">
    <property type="entry name" value="PTrfase/Anion_transptr"/>
</dbReference>
<gene>
    <name evidence="2" type="ORF">UAU_03005</name>
</gene>
<name>R2Q8V0_9ENTE</name>